<gene>
    <name evidence="2" type="ORF">BD821_11263</name>
</gene>
<dbReference type="GO" id="GO:0004622">
    <property type="term" value="F:phosphatidylcholine lysophospholipase activity"/>
    <property type="evidence" value="ECO:0007669"/>
    <property type="project" value="TreeGrafter"/>
</dbReference>
<evidence type="ECO:0000259" key="1">
    <source>
        <dbReference type="Pfam" id="PF13472"/>
    </source>
</evidence>
<dbReference type="InterPro" id="IPR013830">
    <property type="entry name" value="SGNH_hydro"/>
</dbReference>
<dbReference type="PANTHER" id="PTHR30383">
    <property type="entry name" value="THIOESTERASE 1/PROTEASE 1/LYSOPHOSPHOLIPASE L1"/>
    <property type="match status" value="1"/>
</dbReference>
<dbReference type="SUPFAM" id="SSF52266">
    <property type="entry name" value="SGNH hydrolase"/>
    <property type="match status" value="1"/>
</dbReference>
<dbReference type="STRING" id="37659.GCA_000703125_00297"/>
<comment type="caution">
    <text evidence="2">The sequence shown here is derived from an EMBL/GenBank/DDBJ whole genome shotgun (WGS) entry which is preliminary data.</text>
</comment>
<accession>A0A2S6FWP4</accession>
<feature type="domain" description="SGNH hydrolase-type esterase" evidence="1">
    <location>
        <begin position="5"/>
        <end position="180"/>
    </location>
</feature>
<dbReference type="Pfam" id="PF13472">
    <property type="entry name" value="Lipase_GDSL_2"/>
    <property type="match status" value="1"/>
</dbReference>
<reference evidence="2 3" key="1">
    <citation type="submission" date="2018-02" db="EMBL/GenBank/DDBJ databases">
        <title>Genomic Encyclopedia of Archaeal and Bacterial Type Strains, Phase II (KMG-II): from individual species to whole genera.</title>
        <authorList>
            <person name="Goeker M."/>
        </authorList>
    </citation>
    <scope>NUCLEOTIDE SEQUENCE [LARGE SCALE GENOMIC DNA]</scope>
    <source>
        <strain evidence="2 3">DSM 15099</strain>
    </source>
</reference>
<evidence type="ECO:0000313" key="2">
    <source>
        <dbReference type="EMBL" id="PPK47922.1"/>
    </source>
</evidence>
<evidence type="ECO:0000313" key="3">
    <source>
        <dbReference type="Proteomes" id="UP000239863"/>
    </source>
</evidence>
<dbReference type="InterPro" id="IPR036514">
    <property type="entry name" value="SGNH_hydro_sf"/>
</dbReference>
<dbReference type="EMBL" id="PTIS01000012">
    <property type="protein sequence ID" value="PPK47922.1"/>
    <property type="molecule type" value="Genomic_DNA"/>
</dbReference>
<dbReference type="OrthoDB" id="9777593at2"/>
<dbReference type="PANTHER" id="PTHR30383:SF5">
    <property type="entry name" value="SGNH HYDROLASE-TYPE ESTERASE DOMAIN-CONTAINING PROTEIN"/>
    <property type="match status" value="1"/>
</dbReference>
<dbReference type="Proteomes" id="UP000239863">
    <property type="component" value="Unassembled WGS sequence"/>
</dbReference>
<dbReference type="Gene3D" id="3.40.50.1110">
    <property type="entry name" value="SGNH hydrolase"/>
    <property type="match status" value="1"/>
</dbReference>
<name>A0A2S6FWP4_9CLOT</name>
<dbReference type="AlphaFoldDB" id="A0A2S6FWP4"/>
<dbReference type="RefSeq" id="WP_104410218.1">
    <property type="nucleotide sequence ID" value="NZ_PTIS01000012.1"/>
</dbReference>
<protein>
    <submittedName>
        <fullName evidence="2">Lysophospholipase L1-like esterase</fullName>
    </submittedName>
</protein>
<dbReference type="InterPro" id="IPR051532">
    <property type="entry name" value="Ester_Hydrolysis_Enzymes"/>
</dbReference>
<sequence length="191" mass="22111">MKIIFIGDSLTFGYGLEKKYRWIEMLKSNTNLEVTNKGVNGDTTTGILSRFYEDIIIPKPDYAFIMAGTNDFLLGRSSFDVYDNIKMLIKDCAYNDIIPVIGIQPFVIGSMAMIYWSSYLDYSLVNSLIYTYKESIIDYCTKSSIRYIDFGASFRNIINLENKEEYFIDGIHPTKVGHELMYNMFLEIMEL</sequence>
<organism evidence="2 3">
    <name type="scientific">Clostridium algidicarnis DSM 15099</name>
    <dbReference type="NCBI Taxonomy" id="1121295"/>
    <lineage>
        <taxon>Bacteria</taxon>
        <taxon>Bacillati</taxon>
        <taxon>Bacillota</taxon>
        <taxon>Clostridia</taxon>
        <taxon>Eubacteriales</taxon>
        <taxon>Clostridiaceae</taxon>
        <taxon>Clostridium</taxon>
    </lineage>
</organism>
<proteinExistence type="predicted"/>